<dbReference type="NCBIfam" id="TIGR01985">
    <property type="entry name" value="phasin_2"/>
    <property type="match status" value="1"/>
</dbReference>
<dbReference type="NCBIfam" id="TIGR01841">
    <property type="entry name" value="phasin"/>
    <property type="match status" value="1"/>
</dbReference>
<accession>A0AAW5QRB6</accession>
<organism evidence="2 3">
    <name type="scientific">Microbaculum marinisediminis</name>
    <dbReference type="NCBI Taxonomy" id="2931392"/>
    <lineage>
        <taxon>Bacteria</taxon>
        <taxon>Pseudomonadati</taxon>
        <taxon>Pseudomonadota</taxon>
        <taxon>Alphaproteobacteria</taxon>
        <taxon>Hyphomicrobiales</taxon>
        <taxon>Tepidamorphaceae</taxon>
        <taxon>Microbaculum</taxon>
    </lineage>
</organism>
<feature type="domain" description="Phasin" evidence="1">
    <location>
        <begin position="55"/>
        <end position="148"/>
    </location>
</feature>
<reference evidence="2 3" key="1">
    <citation type="submission" date="2022-04" db="EMBL/GenBank/DDBJ databases">
        <authorList>
            <person name="Ye Y.-Q."/>
            <person name="Du Z.-J."/>
        </authorList>
    </citation>
    <scope>NUCLEOTIDE SEQUENCE [LARGE SCALE GENOMIC DNA]</scope>
    <source>
        <strain evidence="2 3">A6E488</strain>
    </source>
</reference>
<comment type="caution">
    <text evidence="2">The sequence shown here is derived from an EMBL/GenBank/DDBJ whole genome shotgun (WGS) entry which is preliminary data.</text>
</comment>
<dbReference type="Proteomes" id="UP001320898">
    <property type="component" value="Unassembled WGS sequence"/>
</dbReference>
<sequence length="161" mass="17284">MTTTKAKTATKAAPKAASVKQDVTGFSSLEMPAAFREMAEKGAMQAKEAYDSYKSLAEEATDAMEDTFATINKGATDFQSKALGAAKANFNAGFDFVEKMLGVKSLAEVVELQTEFARKQFDTLAAQAKEIQDLASKVQAETAKPFNDGVAKAMTQWKAAF</sequence>
<dbReference type="InterPro" id="IPR010127">
    <property type="entry name" value="Phasin_subfam-1"/>
</dbReference>
<dbReference type="InterPro" id="IPR018968">
    <property type="entry name" value="Phasin"/>
</dbReference>
<evidence type="ECO:0000313" key="3">
    <source>
        <dbReference type="Proteomes" id="UP001320898"/>
    </source>
</evidence>
<dbReference type="AlphaFoldDB" id="A0AAW5QRB6"/>
<proteinExistence type="predicted"/>
<gene>
    <name evidence="2" type="ORF">MUB46_01440</name>
</gene>
<dbReference type="RefSeq" id="WP_261614082.1">
    <property type="nucleotide sequence ID" value="NZ_JALIDZ010000001.1"/>
</dbReference>
<evidence type="ECO:0000259" key="1">
    <source>
        <dbReference type="Pfam" id="PF09361"/>
    </source>
</evidence>
<dbReference type="Pfam" id="PF09361">
    <property type="entry name" value="Phasin_2"/>
    <property type="match status" value="1"/>
</dbReference>
<dbReference type="EMBL" id="JALIDZ010000001">
    <property type="protein sequence ID" value="MCT8970515.1"/>
    <property type="molecule type" value="Genomic_DNA"/>
</dbReference>
<name>A0AAW5QRB6_9HYPH</name>
<dbReference type="InterPro" id="IPR010234">
    <property type="entry name" value="Phasin_subfam-2"/>
</dbReference>
<evidence type="ECO:0000313" key="2">
    <source>
        <dbReference type="EMBL" id="MCT8970515.1"/>
    </source>
</evidence>
<protein>
    <submittedName>
        <fullName evidence="2">Phasin</fullName>
    </submittedName>
</protein>
<keyword evidence="3" id="KW-1185">Reference proteome</keyword>